<reference evidence="6 7" key="2">
    <citation type="submission" date="2025-04" db="UniProtKB">
        <authorList>
            <consortium name="RefSeq"/>
        </authorList>
    </citation>
    <scope>IDENTIFICATION</scope>
    <source>
        <strain evidence="6 7">DH4</strain>
        <tissue evidence="6 7">Whole body</tissue>
    </source>
</reference>
<evidence type="ECO:0000313" key="7">
    <source>
        <dbReference type="RefSeq" id="XP_026301233.1"/>
    </source>
</evidence>
<dbReference type="GO" id="GO:0002098">
    <property type="term" value="P:tRNA wobble uridine modification"/>
    <property type="evidence" value="ECO:0007669"/>
    <property type="project" value="InterPro"/>
</dbReference>
<proteinExistence type="inferred from homology"/>
<dbReference type="RefSeq" id="XP_026301232.1">
    <property type="nucleotide sequence ID" value="XM_026445447.1"/>
</dbReference>
<comment type="pathway">
    <text evidence="1">tRNA modification; 5-methoxycarbonylmethyl-2-thiouridine-tRNA biosynthesis.</text>
</comment>
<keyword evidence="5" id="KW-1185">Reference proteome</keyword>
<protein>
    <recommendedName>
        <fullName evidence="3">Elongator complex protein 6</fullName>
    </recommendedName>
</protein>
<evidence type="ECO:0000313" key="4">
    <source>
        <dbReference type="EnsemblMetazoa" id="XP_026301233"/>
    </source>
</evidence>
<accession>A0A8B8HB17</accession>
<gene>
    <name evidence="6 7" type="primary">LOC102655126</name>
</gene>
<dbReference type="InterPro" id="IPR027417">
    <property type="entry name" value="P-loop_NTPase"/>
</dbReference>
<dbReference type="Gene3D" id="3.40.50.300">
    <property type="entry name" value="P-loop containing nucleotide triphosphate hydrolases"/>
    <property type="match status" value="1"/>
</dbReference>
<dbReference type="RefSeq" id="XP_026301233.1">
    <property type="nucleotide sequence ID" value="XM_026445448.1"/>
</dbReference>
<dbReference type="PANTHER" id="PTHR16184">
    <property type="entry name" value="ELONGATOR COMPLEX PROTEIN 6"/>
    <property type="match status" value="1"/>
</dbReference>
<dbReference type="PANTHER" id="PTHR16184:SF6">
    <property type="entry name" value="ELONGATOR COMPLEX PROTEIN 6"/>
    <property type="match status" value="1"/>
</dbReference>
<dbReference type="CDD" id="cd19495">
    <property type="entry name" value="Elp6"/>
    <property type="match status" value="1"/>
</dbReference>
<evidence type="ECO:0000256" key="1">
    <source>
        <dbReference type="ARBA" id="ARBA00005043"/>
    </source>
</evidence>
<dbReference type="OrthoDB" id="9995306at2759"/>
<sequence length="268" mass="31433">MSFLGNNKYVNYIIMDSVSNILGIDKVNMNGKLILIEEQHDSNANFLLNSVIFNALKNNYGICFVLFHNTMNHYHNMGMKFGYNLTLLKEKDKITIIEPLKMIACNMEYIYEPTKNCIINDIFIIIKNECEKMMQSNESVLIIMDDLNHIFNFGANLKEAMYYIRYLRSLIEQYNTVQLYILTHIYKDELKNSLSNIFAQTLKYIAHLFIKIEPLETGYSSDISGNLIINWRIDNIRIKYNWPQISKYTYKLSDRQVQIYTPGTSTLS</sequence>
<dbReference type="InterPro" id="IPR018627">
    <property type="entry name" value="ELP6"/>
</dbReference>
<accession>A0A7M7MUL3</accession>
<comment type="similarity">
    <text evidence="2">Belongs to the ELP6 family.</text>
</comment>
<dbReference type="EnsemblMetazoa" id="XM_026445447">
    <property type="protein sequence ID" value="XP_026301232"/>
    <property type="gene ID" value="LOC102655126"/>
</dbReference>
<organism evidence="4">
    <name type="scientific">Apis mellifera</name>
    <name type="common">Honeybee</name>
    <dbReference type="NCBI Taxonomy" id="7460"/>
    <lineage>
        <taxon>Eukaryota</taxon>
        <taxon>Metazoa</taxon>
        <taxon>Ecdysozoa</taxon>
        <taxon>Arthropoda</taxon>
        <taxon>Hexapoda</taxon>
        <taxon>Insecta</taxon>
        <taxon>Pterygota</taxon>
        <taxon>Neoptera</taxon>
        <taxon>Endopterygota</taxon>
        <taxon>Hymenoptera</taxon>
        <taxon>Apocrita</taxon>
        <taxon>Aculeata</taxon>
        <taxon>Apoidea</taxon>
        <taxon>Anthophila</taxon>
        <taxon>Apidae</taxon>
        <taxon>Apis</taxon>
    </lineage>
</organism>
<dbReference type="GO" id="GO:0033588">
    <property type="term" value="C:elongator holoenzyme complex"/>
    <property type="evidence" value="ECO:0007669"/>
    <property type="project" value="InterPro"/>
</dbReference>
<name>A0A7M7MUL3_APIME</name>
<dbReference type="GeneID" id="102655126"/>
<dbReference type="EnsemblMetazoa" id="XM_026445448">
    <property type="protein sequence ID" value="XP_026301233"/>
    <property type="gene ID" value="LOC102655126"/>
</dbReference>
<dbReference type="Proteomes" id="UP000005203">
    <property type="component" value="Linkage group LG15"/>
</dbReference>
<dbReference type="CTD" id="54859"/>
<accession>A0A7M7MUM0</accession>
<dbReference type="KEGG" id="ame:102655126"/>
<dbReference type="UniPathway" id="UPA00988"/>
<reference evidence="4" key="1">
    <citation type="submission" date="2021-01" db="UniProtKB">
        <authorList>
            <consortium name="EnsemblMetazoa"/>
        </authorList>
    </citation>
    <scope>IDENTIFICATION</scope>
    <source>
        <strain evidence="4">DH4</strain>
    </source>
</reference>
<dbReference type="Pfam" id="PF09807">
    <property type="entry name" value="ELP6"/>
    <property type="match status" value="1"/>
</dbReference>
<evidence type="ECO:0000313" key="6">
    <source>
        <dbReference type="RefSeq" id="XP_026301232.1"/>
    </source>
</evidence>
<accession>A0A8B8HC27</accession>
<evidence type="ECO:0000313" key="5">
    <source>
        <dbReference type="Proteomes" id="UP000005203"/>
    </source>
</evidence>
<evidence type="ECO:0000256" key="2">
    <source>
        <dbReference type="ARBA" id="ARBA00008837"/>
    </source>
</evidence>
<evidence type="ECO:0000256" key="3">
    <source>
        <dbReference type="ARBA" id="ARBA00020263"/>
    </source>
</evidence>
<dbReference type="AlphaFoldDB" id="A0A7M7MUL3"/>